<dbReference type="InterPro" id="IPR011662">
    <property type="entry name" value="Secretin/TonB_short_N"/>
</dbReference>
<dbReference type="InterPro" id="IPR004846">
    <property type="entry name" value="T2SS/T3SS_dom"/>
</dbReference>
<dbReference type="Gene3D" id="2.60.40.3470">
    <property type="match status" value="1"/>
</dbReference>
<dbReference type="AlphaFoldDB" id="A0AB33Z2D9"/>
<dbReference type="GO" id="GO:0009279">
    <property type="term" value="C:cell outer membrane"/>
    <property type="evidence" value="ECO:0007669"/>
    <property type="project" value="UniProtKB-SubCell"/>
</dbReference>
<keyword evidence="12" id="KW-1185">Reference proteome</keyword>
<feature type="domain" description="Secretin/TonB short N-terminal" evidence="10">
    <location>
        <begin position="307"/>
        <end position="355"/>
    </location>
</feature>
<proteinExistence type="inferred from homology"/>
<evidence type="ECO:0000256" key="5">
    <source>
        <dbReference type="ARBA" id="ARBA00023136"/>
    </source>
</evidence>
<dbReference type="Pfam" id="PF03958">
    <property type="entry name" value="Secretin_N"/>
    <property type="match status" value="1"/>
</dbReference>
<evidence type="ECO:0000256" key="6">
    <source>
        <dbReference type="ARBA" id="ARBA00023237"/>
    </source>
</evidence>
<dbReference type="Pfam" id="PF07660">
    <property type="entry name" value="STN"/>
    <property type="match status" value="1"/>
</dbReference>
<dbReference type="RefSeq" id="WP_016390276.1">
    <property type="nucleotide sequence ID" value="NZ_KE646807.1"/>
</dbReference>
<dbReference type="NCBIfam" id="TIGR02515">
    <property type="entry name" value="IV_pilus_PilQ"/>
    <property type="match status" value="1"/>
</dbReference>
<dbReference type="PANTHER" id="PTHR30604:SF1">
    <property type="entry name" value="DNA UTILIZATION PROTEIN HOFQ"/>
    <property type="match status" value="1"/>
</dbReference>
<keyword evidence="3 9" id="KW-0732">Signal</keyword>
<dbReference type="InterPro" id="IPR013355">
    <property type="entry name" value="Pilus_4_PilQ"/>
</dbReference>
<dbReference type="Gene3D" id="2.60.40.3500">
    <property type="match status" value="1"/>
</dbReference>
<evidence type="ECO:0000256" key="8">
    <source>
        <dbReference type="RuleBase" id="RU004004"/>
    </source>
</evidence>
<evidence type="ECO:0000256" key="2">
    <source>
        <dbReference type="ARBA" id="ARBA00022448"/>
    </source>
</evidence>
<dbReference type="Proteomes" id="UP000015462">
    <property type="component" value="Unassembled WGS sequence"/>
</dbReference>
<gene>
    <name evidence="11" type="ORF">L196_05750</name>
</gene>
<evidence type="ECO:0000256" key="3">
    <source>
        <dbReference type="ARBA" id="ARBA00022729"/>
    </source>
</evidence>
<comment type="caution">
    <text evidence="11">The sequence shown here is derived from an EMBL/GenBank/DDBJ whole genome shotgun (WGS) entry which is preliminary data.</text>
</comment>
<accession>A0AB33Z2D9</accession>
<protein>
    <submittedName>
        <fullName evidence="11">Type II and III secretion system protein</fullName>
    </submittedName>
</protein>
<evidence type="ECO:0000256" key="4">
    <source>
        <dbReference type="ARBA" id="ARBA00022927"/>
    </source>
</evidence>
<dbReference type="Pfam" id="PF11741">
    <property type="entry name" value="AMIN"/>
    <property type="match status" value="2"/>
</dbReference>
<reference evidence="11 12" key="1">
    <citation type="journal article" date="2013" name="Genome Announc.">
        <title>Genome Sequence of the Pyrene- and Fluoranthene-Degrading Bacterium Cycloclasticus sp. Strain PY97M.</title>
        <authorList>
            <person name="Cui Z."/>
            <person name="Xu G."/>
            <person name="Li Q."/>
            <person name="Gao W."/>
            <person name="Zheng L."/>
        </authorList>
    </citation>
    <scope>NUCLEOTIDE SEQUENCE [LARGE SCALE GENOMIC DNA]</scope>
    <source>
        <strain evidence="11 12">PY97M</strain>
    </source>
</reference>
<dbReference type="InterPro" id="IPR051808">
    <property type="entry name" value="Type_IV_pilus_biogenesis"/>
</dbReference>
<dbReference type="InterPro" id="IPR005644">
    <property type="entry name" value="NolW-like"/>
</dbReference>
<organism evidence="11 12">
    <name type="scientific">Cycloclasticus pugetii</name>
    <dbReference type="NCBI Taxonomy" id="34068"/>
    <lineage>
        <taxon>Bacteria</taxon>
        <taxon>Pseudomonadati</taxon>
        <taxon>Pseudomonadota</taxon>
        <taxon>Gammaproteobacteria</taxon>
        <taxon>Thiotrichales</taxon>
        <taxon>Piscirickettsiaceae</taxon>
        <taxon>Cycloclasticus</taxon>
    </lineage>
</organism>
<evidence type="ECO:0000313" key="12">
    <source>
        <dbReference type="Proteomes" id="UP000015462"/>
    </source>
</evidence>
<keyword evidence="6" id="KW-0998">Cell outer membrane</keyword>
<dbReference type="InterPro" id="IPR001775">
    <property type="entry name" value="GspD/PilQ"/>
</dbReference>
<name>A0AB33Z2D9_9GAMM</name>
<dbReference type="PANTHER" id="PTHR30604">
    <property type="entry name" value="PROTEIN TRANSPORT PROTEIN HOFQ"/>
    <property type="match status" value="1"/>
</dbReference>
<evidence type="ECO:0000313" key="11">
    <source>
        <dbReference type="EMBL" id="EPD13121.1"/>
    </source>
</evidence>
<dbReference type="Gene3D" id="3.30.1370.130">
    <property type="match status" value="1"/>
</dbReference>
<dbReference type="InterPro" id="IPR021731">
    <property type="entry name" value="AMIN_dom"/>
</dbReference>
<dbReference type="SMART" id="SM00965">
    <property type="entry name" value="STN"/>
    <property type="match status" value="1"/>
</dbReference>
<dbReference type="EMBL" id="ASHL01000004">
    <property type="protein sequence ID" value="EPD13121.1"/>
    <property type="molecule type" value="Genomic_DNA"/>
</dbReference>
<evidence type="ECO:0000256" key="9">
    <source>
        <dbReference type="SAM" id="SignalP"/>
    </source>
</evidence>
<comment type="similarity">
    <text evidence="7">Belongs to the bacterial secretin family.</text>
</comment>
<feature type="signal peptide" evidence="9">
    <location>
        <begin position="1"/>
        <end position="38"/>
    </location>
</feature>
<evidence type="ECO:0000256" key="7">
    <source>
        <dbReference type="RuleBase" id="RU004003"/>
    </source>
</evidence>
<dbReference type="GO" id="GO:0009306">
    <property type="term" value="P:protein secretion"/>
    <property type="evidence" value="ECO:0007669"/>
    <property type="project" value="InterPro"/>
</dbReference>
<dbReference type="Pfam" id="PF00263">
    <property type="entry name" value="Secretin"/>
    <property type="match status" value="1"/>
</dbReference>
<dbReference type="InterPro" id="IPR038591">
    <property type="entry name" value="NolW-like_sf"/>
</dbReference>
<sequence>MHKSNASGWDIAKQKARLIKGMFAMACWASMSMMPAQAAILKDIQFSGLPGNKVQLELSLDSAPDQLKSFSTDNPARIAIDLMGVSNGVGKTTIPINIGKAISVRALEAGGRTRVVLNLNDAAPYATKIEGQSVFITLGNVTSAPVISSPSATTAPAKAADKLVSAVDFRRGEEGEGRVLVSLTNTSSVVDVKQEGGKVIVDIKDTSLPPELANRLDVLDFATPVKTIDVMPSGNDTKLSIAAIGHYEFLSYQMDELLTVEFKPLTKQEQEELVADKFPYTGEKLSLNFQSIEVRSVLQLLADFTDMNLVASDSVGGSVTLRLNNVPWDQALDIILKSKGLAKRITGNVMMVGPQAEVAAQEKLELEAKKQVVELSPLLTEFFEVSYAKASDLVTILKSTGGRSGNANSNTKLISNRGGVSVDLRTNTLLVQETAEKLVEIRRIIERLDRPVRQVMIESRIVIANDDFTRDLGVRFGLSGITGGGVATGDSTTVVGGALENGVTVGAGNIFDVGGSEGLMVDLPAASPAGAIQFIMGKIGSSLLQLELSALQTEAKGEVISSPRVITSDQIEAEISQGVEIPFQEASSSGATSTSFEEAELKLSVTPRITPDDRINLELNITKDSPDFSNVQPGGVPINTQEVDTTVLVNNGDTVVLGGIYERSKDHSVRKVPFFGDLPGVGVLFKKDFKQDNNRELLFFITPKILKDNLAVN</sequence>
<dbReference type="PRINTS" id="PR00811">
    <property type="entry name" value="BCTERIALGSPD"/>
</dbReference>
<comment type="subcellular location">
    <subcellularLocation>
        <location evidence="8">Cell outer membrane</location>
    </subcellularLocation>
    <subcellularLocation>
        <location evidence="1">Membrane</location>
    </subcellularLocation>
</comment>
<evidence type="ECO:0000256" key="1">
    <source>
        <dbReference type="ARBA" id="ARBA00004370"/>
    </source>
</evidence>
<evidence type="ECO:0000259" key="10">
    <source>
        <dbReference type="SMART" id="SM00965"/>
    </source>
</evidence>
<dbReference type="Gene3D" id="3.30.1370.120">
    <property type="match status" value="1"/>
</dbReference>
<keyword evidence="4" id="KW-0653">Protein transport</keyword>
<keyword evidence="5" id="KW-0472">Membrane</keyword>
<feature type="chain" id="PRO_5044348999" evidence="9">
    <location>
        <begin position="39"/>
        <end position="713"/>
    </location>
</feature>
<keyword evidence="2 8" id="KW-0813">Transport</keyword>